<evidence type="ECO:0000256" key="1">
    <source>
        <dbReference type="SAM" id="MobiDB-lite"/>
    </source>
</evidence>
<proteinExistence type="predicted"/>
<name>A0ABP7J5Y7_9ACTN</name>
<organism evidence="2 3">
    <name type="scientific">Streptomyces coacervatus</name>
    <dbReference type="NCBI Taxonomy" id="647381"/>
    <lineage>
        <taxon>Bacteria</taxon>
        <taxon>Bacillati</taxon>
        <taxon>Actinomycetota</taxon>
        <taxon>Actinomycetes</taxon>
        <taxon>Kitasatosporales</taxon>
        <taxon>Streptomycetaceae</taxon>
        <taxon>Streptomyces</taxon>
    </lineage>
</organism>
<sequence>MITSTTSAAWTAAAPCAGLDGYVPSEELVRSRPSDVMKACGPLMEGCAQLCPFVLECYERVRPEANRFDGVCAARTWVNGRAVAVAAGAPALSKLASQAGTCGTSSGVKAHQRLGEPLCGLCRVTSQRAEVRRAGAASIRKRASRTGREARAAA</sequence>
<dbReference type="EMBL" id="BAABDE010000031">
    <property type="protein sequence ID" value="GAA3835504.1"/>
    <property type="molecule type" value="Genomic_DNA"/>
</dbReference>
<dbReference type="Proteomes" id="UP001501009">
    <property type="component" value="Unassembled WGS sequence"/>
</dbReference>
<dbReference type="RefSeq" id="WP_275775919.1">
    <property type="nucleotide sequence ID" value="NZ_BAABDE010000031.1"/>
</dbReference>
<reference evidence="3" key="1">
    <citation type="journal article" date="2019" name="Int. J. Syst. Evol. Microbiol.">
        <title>The Global Catalogue of Microorganisms (GCM) 10K type strain sequencing project: providing services to taxonomists for standard genome sequencing and annotation.</title>
        <authorList>
            <consortium name="The Broad Institute Genomics Platform"/>
            <consortium name="The Broad Institute Genome Sequencing Center for Infectious Disease"/>
            <person name="Wu L."/>
            <person name="Ma J."/>
        </authorList>
    </citation>
    <scope>NUCLEOTIDE SEQUENCE [LARGE SCALE GENOMIC DNA]</scope>
    <source>
        <strain evidence="3">JCM 17138</strain>
    </source>
</reference>
<gene>
    <name evidence="2" type="ORF">GCM10022403_080300</name>
</gene>
<evidence type="ECO:0000313" key="3">
    <source>
        <dbReference type="Proteomes" id="UP001501009"/>
    </source>
</evidence>
<evidence type="ECO:0000313" key="2">
    <source>
        <dbReference type="EMBL" id="GAA3835504.1"/>
    </source>
</evidence>
<keyword evidence="3" id="KW-1185">Reference proteome</keyword>
<accession>A0ABP7J5Y7</accession>
<protein>
    <recommendedName>
        <fullName evidence="4">4Fe-4S Wbl-type domain-containing protein</fullName>
    </recommendedName>
</protein>
<evidence type="ECO:0008006" key="4">
    <source>
        <dbReference type="Google" id="ProtNLM"/>
    </source>
</evidence>
<comment type="caution">
    <text evidence="2">The sequence shown here is derived from an EMBL/GenBank/DDBJ whole genome shotgun (WGS) entry which is preliminary data.</text>
</comment>
<feature type="region of interest" description="Disordered" evidence="1">
    <location>
        <begin position="135"/>
        <end position="154"/>
    </location>
</feature>